<organism evidence="3 4">
    <name type="scientific">Zizania palustris</name>
    <name type="common">Northern wild rice</name>
    <dbReference type="NCBI Taxonomy" id="103762"/>
    <lineage>
        <taxon>Eukaryota</taxon>
        <taxon>Viridiplantae</taxon>
        <taxon>Streptophyta</taxon>
        <taxon>Embryophyta</taxon>
        <taxon>Tracheophyta</taxon>
        <taxon>Spermatophyta</taxon>
        <taxon>Magnoliopsida</taxon>
        <taxon>Liliopsida</taxon>
        <taxon>Poales</taxon>
        <taxon>Poaceae</taxon>
        <taxon>BOP clade</taxon>
        <taxon>Oryzoideae</taxon>
        <taxon>Oryzeae</taxon>
        <taxon>Zizaniinae</taxon>
        <taxon>Zizania</taxon>
    </lineage>
</organism>
<gene>
    <name evidence="3" type="ORF">GUJ93_ZPchr0008g12628</name>
</gene>
<proteinExistence type="predicted"/>
<dbReference type="EMBL" id="JAAALK010000290">
    <property type="protein sequence ID" value="KAG8045251.1"/>
    <property type="molecule type" value="Genomic_DNA"/>
</dbReference>
<dbReference type="InterPro" id="IPR003617">
    <property type="entry name" value="TFIIS/CRSP70_N_sub"/>
</dbReference>
<dbReference type="InterPro" id="IPR017923">
    <property type="entry name" value="TFIIS_N"/>
</dbReference>
<reference evidence="3" key="2">
    <citation type="submission" date="2021-02" db="EMBL/GenBank/DDBJ databases">
        <authorList>
            <person name="Kimball J.A."/>
            <person name="Haas M.W."/>
            <person name="Macchietto M."/>
            <person name="Kono T."/>
            <person name="Duquette J."/>
            <person name="Shao M."/>
        </authorList>
    </citation>
    <scope>NUCLEOTIDE SEQUENCE</scope>
    <source>
        <tissue evidence="3">Fresh leaf tissue</tissue>
    </source>
</reference>
<sequence length="492" mass="52768">MDLSLAGVQATGSAEGDKIGRRSSVVSGRVKRTKVKMEGTDLYKWRKMFCDADIYDVIDNAILIAAADSPKKLRRRRDDILQLLFAVTRVPSLAGSHGNAAAAAATTAEGQLPLSRLSGARPKSEKKSQEAICTAAAEARGQKNEDDIDVELKEDEFFPDLAASDNGGGPFHEGGNGDNAAAAVDNEAPSLIDHHMAEMVAALAVEIEKESEQINEVLRIKDVLINYKEMSVDTLFDGLRRLQLMRLSVEKLKSTEILSAVAQLKNHRSPNICELVSTLTDDWKGVAGDWVNATSSTTIANNKSDTSSNMLDPSAAEGLLLNQSTVVEDDFGLPIPPMDVGAFLLTQSAAMEHAVSELLLGLDDDGNVMPGVESNGGNALCDSQNNGTRVSNAAPAADAHVSPKQETEALQPAASLTKDDENKLHIRQDLPIKKKLTIINVREPTGTTQTQASEDRKVDIGTGKKDVHLTGLGLEETKRKLNAAYQEAVNVL</sequence>
<name>A0A8J5R3R6_ZIZPA</name>
<evidence type="ECO:0000256" key="1">
    <source>
        <dbReference type="PROSITE-ProRule" id="PRU00649"/>
    </source>
</evidence>
<accession>A0A8J5R3R6</accession>
<keyword evidence="4" id="KW-1185">Reference proteome</keyword>
<dbReference type="CDD" id="cd00183">
    <property type="entry name" value="TFIIS_I"/>
    <property type="match status" value="1"/>
</dbReference>
<comment type="caution">
    <text evidence="3">The sequence shown here is derived from an EMBL/GenBank/DDBJ whole genome shotgun (WGS) entry which is preliminary data.</text>
</comment>
<comment type="subcellular location">
    <subcellularLocation>
        <location evidence="1">Nucleus</location>
    </subcellularLocation>
</comment>
<evidence type="ECO:0000313" key="4">
    <source>
        <dbReference type="Proteomes" id="UP000729402"/>
    </source>
</evidence>
<evidence type="ECO:0000259" key="2">
    <source>
        <dbReference type="PROSITE" id="PS51319"/>
    </source>
</evidence>
<protein>
    <recommendedName>
        <fullName evidence="2">TFIIS N-terminal domain-containing protein</fullName>
    </recommendedName>
</protein>
<dbReference type="Pfam" id="PF08711">
    <property type="entry name" value="Med26"/>
    <property type="match status" value="1"/>
</dbReference>
<evidence type="ECO:0000313" key="3">
    <source>
        <dbReference type="EMBL" id="KAG8045251.1"/>
    </source>
</evidence>
<dbReference type="PANTHER" id="PTHR46554:SF10">
    <property type="entry name" value="OS01G0282100 PROTEIN"/>
    <property type="match status" value="1"/>
</dbReference>
<dbReference type="AlphaFoldDB" id="A0A8J5R3R6"/>
<dbReference type="SMART" id="SM00509">
    <property type="entry name" value="TFS2N"/>
    <property type="match status" value="1"/>
</dbReference>
<dbReference type="OrthoDB" id="1939063at2759"/>
<keyword evidence="1" id="KW-0539">Nucleus</keyword>
<dbReference type="GO" id="GO:0005634">
    <property type="term" value="C:nucleus"/>
    <property type="evidence" value="ECO:0007669"/>
    <property type="project" value="UniProtKB-SubCell"/>
</dbReference>
<reference evidence="3" key="1">
    <citation type="journal article" date="2021" name="bioRxiv">
        <title>Whole Genome Assembly and Annotation of Northern Wild Rice, Zizania palustris L., Supports a Whole Genome Duplication in the Zizania Genus.</title>
        <authorList>
            <person name="Haas M."/>
            <person name="Kono T."/>
            <person name="Macchietto M."/>
            <person name="Millas R."/>
            <person name="McGilp L."/>
            <person name="Shao M."/>
            <person name="Duquette J."/>
            <person name="Hirsch C.N."/>
            <person name="Kimball J."/>
        </authorList>
    </citation>
    <scope>NUCLEOTIDE SEQUENCE</scope>
    <source>
        <tissue evidence="3">Fresh leaf tissue</tissue>
    </source>
</reference>
<dbReference type="PANTHER" id="PTHR46554">
    <property type="entry name" value="MEDIATOR OF RNA POLYMERASE II TRANSCRIPTION SUBUNIT 26A-RELATED"/>
    <property type="match status" value="1"/>
</dbReference>
<dbReference type="Proteomes" id="UP000729402">
    <property type="component" value="Unassembled WGS sequence"/>
</dbReference>
<feature type="domain" description="TFIIS N-terminal" evidence="2">
    <location>
        <begin position="215"/>
        <end position="290"/>
    </location>
</feature>
<dbReference type="PROSITE" id="PS51319">
    <property type="entry name" value="TFIIS_N"/>
    <property type="match status" value="1"/>
</dbReference>